<reference evidence="1" key="1">
    <citation type="submission" date="2020-05" db="EMBL/GenBank/DDBJ databases">
        <authorList>
            <person name="Chiriac C."/>
            <person name="Salcher M."/>
            <person name="Ghai R."/>
            <person name="Kavagutti S V."/>
        </authorList>
    </citation>
    <scope>NUCLEOTIDE SEQUENCE</scope>
</reference>
<protein>
    <submittedName>
        <fullName evidence="1">Uncharacterized protein</fullName>
    </submittedName>
</protein>
<dbReference type="Gene3D" id="3.40.630.150">
    <property type="entry name" value="Malonyl-CoA decarboxylase, catalytic domain"/>
    <property type="match status" value="1"/>
</dbReference>
<dbReference type="EMBL" id="LR797503">
    <property type="protein sequence ID" value="CAB4220624.1"/>
    <property type="molecule type" value="Genomic_DNA"/>
</dbReference>
<gene>
    <name evidence="1" type="ORF">UFOVP1636_14</name>
</gene>
<organism evidence="1">
    <name type="scientific">uncultured Caudovirales phage</name>
    <dbReference type="NCBI Taxonomy" id="2100421"/>
    <lineage>
        <taxon>Viruses</taxon>
        <taxon>Duplodnaviria</taxon>
        <taxon>Heunggongvirae</taxon>
        <taxon>Uroviricota</taxon>
        <taxon>Caudoviricetes</taxon>
        <taxon>Peduoviridae</taxon>
        <taxon>Maltschvirus</taxon>
        <taxon>Maltschvirus maltsch</taxon>
    </lineage>
</organism>
<evidence type="ECO:0000313" key="1">
    <source>
        <dbReference type="EMBL" id="CAB4220624.1"/>
    </source>
</evidence>
<accession>A0A6J5T1E6</accession>
<dbReference type="InterPro" id="IPR042303">
    <property type="entry name" value="Malonyl_CoA_deC_C_sf"/>
</dbReference>
<proteinExistence type="predicted"/>
<name>A0A6J5T1E6_9CAUD</name>
<sequence>MLHLIKDIADSFFNFLSQDPVRPLIPHSLRVGENRDIFVLKEEEEVKAITCVSYQDSVPTSENELFVDSKEPSIAVFYTIWSYAPGAGRQLIFDSVSHIKSEKTNIKRFVTLSPKTELARKFHLKNGAQVHKENFETINYEYIQQGKSNESQNSASK</sequence>